<organism evidence="1">
    <name type="scientific">Rhipicephalus microplus</name>
    <name type="common">Cattle tick</name>
    <name type="synonym">Boophilus microplus</name>
    <dbReference type="NCBI Taxonomy" id="6941"/>
    <lineage>
        <taxon>Eukaryota</taxon>
        <taxon>Metazoa</taxon>
        <taxon>Ecdysozoa</taxon>
        <taxon>Arthropoda</taxon>
        <taxon>Chelicerata</taxon>
        <taxon>Arachnida</taxon>
        <taxon>Acari</taxon>
        <taxon>Parasitiformes</taxon>
        <taxon>Ixodida</taxon>
        <taxon>Ixodoidea</taxon>
        <taxon>Ixodidae</taxon>
        <taxon>Rhipicephalinae</taxon>
        <taxon>Rhipicephalus</taxon>
        <taxon>Boophilus</taxon>
    </lineage>
</organism>
<accession>A0A6M2DAE2</accession>
<evidence type="ECO:0000313" key="1">
    <source>
        <dbReference type="EMBL" id="NOV43066.1"/>
    </source>
</evidence>
<name>A0A6M2DAE2_RHIMP</name>
<reference evidence="1" key="1">
    <citation type="submission" date="2019-09" db="EMBL/GenBank/DDBJ databases">
        <title>Organ-specific transcriptomic study of the physiology of the cattle tick, Rhipicephalus microplus.</title>
        <authorList>
            <person name="Tirloni L."/>
            <person name="Braz G."/>
            <person name="Gandara A.C.P."/>
            <person name="Sabadin G.A."/>
            <person name="da Silva R.M."/>
            <person name="Guizzo M.G."/>
            <person name="Machado J.A."/>
            <person name="Costa E.P."/>
            <person name="Gomes H.F."/>
            <person name="Moraes J."/>
            <person name="Mota M.B.S."/>
            <person name="Mesquita R.D."/>
            <person name="Alvarenga P.H."/>
            <person name="Alves F."/>
            <person name="Seixas A."/>
            <person name="da Fonseca R.N."/>
            <person name="Fogaca A."/>
            <person name="Logullo C."/>
            <person name="Tanaka A."/>
            <person name="Daffre S."/>
            <person name="Termignoni C."/>
            <person name="Vaz I.S.Jr."/>
            <person name="Oliveira P.L."/>
            <person name="Ribeiro J.M."/>
        </authorList>
    </citation>
    <scope>NUCLEOTIDE SEQUENCE</scope>
    <source>
        <strain evidence="1">Porto Alegre</strain>
    </source>
</reference>
<dbReference type="AlphaFoldDB" id="A0A6M2DAE2"/>
<sequence length="88" mass="10230">MLKFHMESVSWCILFNATNLSAMEWKNSVSLFRHNKPRNIQESGCYVYHGTTGTFWHNLCRDGLKLKHNFVCIQQCHSIQSNGSLTRP</sequence>
<proteinExistence type="predicted"/>
<dbReference type="EMBL" id="GHWJ01010329">
    <property type="protein sequence ID" value="NOV43066.1"/>
    <property type="molecule type" value="Transcribed_RNA"/>
</dbReference>
<protein>
    <submittedName>
        <fullName evidence="1">Putative secreted protein ovary overexpressed</fullName>
    </submittedName>
</protein>